<gene>
    <name evidence="4" type="ORF">CWS20_05125</name>
</gene>
<dbReference type="EMBL" id="PISD01000008">
    <property type="protein sequence ID" value="PKG30376.1"/>
    <property type="molecule type" value="Genomic_DNA"/>
</dbReference>
<evidence type="ECO:0000256" key="1">
    <source>
        <dbReference type="ARBA" id="ARBA00006432"/>
    </source>
</evidence>
<dbReference type="InterPro" id="IPR045851">
    <property type="entry name" value="AMP-bd_C_sf"/>
</dbReference>
<reference evidence="4 5" key="1">
    <citation type="journal article" date="2010" name="Int. J. Syst. Evol. Microbiol.">
        <title>Bacillus horneckiae sp. nov., isolated from a spacecraft-assembly clean room.</title>
        <authorList>
            <person name="Vaishampayan P."/>
            <person name="Probst A."/>
            <person name="Krishnamurthi S."/>
            <person name="Ghosh S."/>
            <person name="Osman S."/>
            <person name="McDowall A."/>
            <person name="Ruckmani A."/>
            <person name="Mayilraj S."/>
            <person name="Venkateswaran K."/>
        </authorList>
    </citation>
    <scope>NUCLEOTIDE SEQUENCE [LARGE SCALE GENOMIC DNA]</scope>
    <source>
        <strain evidence="5">1PO1SC</strain>
    </source>
</reference>
<keyword evidence="5" id="KW-1185">Reference proteome</keyword>
<comment type="caution">
    <text evidence="4">The sequence shown here is derived from an EMBL/GenBank/DDBJ whole genome shotgun (WGS) entry which is preliminary data.</text>
</comment>
<dbReference type="Gene3D" id="3.30.300.30">
    <property type="match status" value="1"/>
</dbReference>
<dbReference type="Proteomes" id="UP000233343">
    <property type="component" value="Unassembled WGS sequence"/>
</dbReference>
<evidence type="ECO:0000259" key="3">
    <source>
        <dbReference type="Pfam" id="PF13193"/>
    </source>
</evidence>
<dbReference type="FunFam" id="3.30.300.30:FF:000008">
    <property type="entry name" value="2,3-dihydroxybenzoate-AMP ligase"/>
    <property type="match status" value="1"/>
</dbReference>
<dbReference type="GO" id="GO:0006631">
    <property type="term" value="P:fatty acid metabolic process"/>
    <property type="evidence" value="ECO:0007669"/>
    <property type="project" value="TreeGrafter"/>
</dbReference>
<comment type="similarity">
    <text evidence="1">Belongs to the ATP-dependent AMP-binding enzyme family.</text>
</comment>
<protein>
    <recommendedName>
        <fullName evidence="3">AMP-binding enzyme C-terminal domain-containing protein</fullName>
    </recommendedName>
</protein>
<dbReference type="SUPFAM" id="SSF56801">
    <property type="entry name" value="Acetyl-CoA synthetase-like"/>
    <property type="match status" value="1"/>
</dbReference>
<organism evidence="4 5">
    <name type="scientific">Cytobacillus horneckiae</name>
    <dbReference type="NCBI Taxonomy" id="549687"/>
    <lineage>
        <taxon>Bacteria</taxon>
        <taxon>Bacillati</taxon>
        <taxon>Bacillota</taxon>
        <taxon>Bacilli</taxon>
        <taxon>Bacillales</taxon>
        <taxon>Bacillaceae</taxon>
        <taxon>Cytobacillus</taxon>
    </lineage>
</organism>
<name>A0A2N0ZLL7_9BACI</name>
<dbReference type="RefSeq" id="WP_083957428.1">
    <property type="nucleotide sequence ID" value="NZ_PISD01000008.1"/>
</dbReference>
<evidence type="ECO:0000313" key="4">
    <source>
        <dbReference type="EMBL" id="PKG30376.1"/>
    </source>
</evidence>
<dbReference type="Pfam" id="PF13193">
    <property type="entry name" value="AMP-binding_C"/>
    <property type="match status" value="1"/>
</dbReference>
<dbReference type="AlphaFoldDB" id="A0A2N0ZLL7"/>
<feature type="domain" description="AMP-binding enzyme C-terminal" evidence="3">
    <location>
        <begin position="55"/>
        <end position="130"/>
    </location>
</feature>
<sequence length="145" mass="16607">MKGYWKKPEETNLTIKGGWLYTGDIAVRDEDNYYFIVGRKKDMVIAGGLNIYPAEVEEVIYQHPDIAEACTFGVPDPYLGEKLYAVVILKEGAKLTDKELSSWCEGKIARYKIPRVIEFRDSLPKTIVGKILRRTLVEEFTQKSK</sequence>
<dbReference type="PANTHER" id="PTHR43201:SF5">
    <property type="entry name" value="MEDIUM-CHAIN ACYL-COA LIGASE ACSF2, MITOCHONDRIAL"/>
    <property type="match status" value="1"/>
</dbReference>
<evidence type="ECO:0000256" key="2">
    <source>
        <dbReference type="ARBA" id="ARBA00022598"/>
    </source>
</evidence>
<proteinExistence type="inferred from homology"/>
<dbReference type="GO" id="GO:0031956">
    <property type="term" value="F:medium-chain fatty acid-CoA ligase activity"/>
    <property type="evidence" value="ECO:0007669"/>
    <property type="project" value="TreeGrafter"/>
</dbReference>
<dbReference type="InterPro" id="IPR025110">
    <property type="entry name" value="AMP-bd_C"/>
</dbReference>
<accession>A0A2N0ZLL7</accession>
<dbReference type="InterPro" id="IPR042099">
    <property type="entry name" value="ANL_N_sf"/>
</dbReference>
<dbReference type="Gene3D" id="3.40.50.12780">
    <property type="entry name" value="N-terminal domain of ligase-like"/>
    <property type="match status" value="1"/>
</dbReference>
<dbReference type="PANTHER" id="PTHR43201">
    <property type="entry name" value="ACYL-COA SYNTHETASE"/>
    <property type="match status" value="1"/>
</dbReference>
<evidence type="ECO:0000313" key="5">
    <source>
        <dbReference type="Proteomes" id="UP000233343"/>
    </source>
</evidence>
<keyword evidence="2" id="KW-0436">Ligase</keyword>